<dbReference type="EMBL" id="ML986640">
    <property type="protein sequence ID" value="KAF2262467.1"/>
    <property type="molecule type" value="Genomic_DNA"/>
</dbReference>
<comment type="caution">
    <text evidence="2">The sequence shown here is derived from an EMBL/GenBank/DDBJ whole genome shotgun (WGS) entry which is preliminary data.</text>
</comment>
<dbReference type="AlphaFoldDB" id="A0A9P4N1L2"/>
<proteinExistence type="predicted"/>
<reference evidence="3" key="1">
    <citation type="journal article" date="2020" name="Stud. Mycol.">
        <title>101 Dothideomycetes genomes: A test case for predicting lifestyles and emergence of pathogens.</title>
        <authorList>
            <person name="Haridas S."/>
            <person name="Albert R."/>
            <person name="Binder M."/>
            <person name="Bloem J."/>
            <person name="LaButti K."/>
            <person name="Salamov A."/>
            <person name="Andreopoulos B."/>
            <person name="Baker S."/>
            <person name="Barry K."/>
            <person name="Bills G."/>
            <person name="Bluhm B."/>
            <person name="Cannon C."/>
            <person name="Castanera R."/>
            <person name="Culley D."/>
            <person name="Daum C."/>
            <person name="Ezra D."/>
            <person name="Gonzalez J."/>
            <person name="Henrissat B."/>
            <person name="Kuo A."/>
            <person name="Liang C."/>
            <person name="Lipzen A."/>
            <person name="Lutzoni F."/>
            <person name="Magnuson J."/>
            <person name="Mondo S."/>
            <person name="Nolan M."/>
            <person name="Ohm R."/>
            <person name="Pangilinan J."/>
            <person name="Park H.-J."/>
            <person name="Ramirez L."/>
            <person name="Alfaro M."/>
            <person name="Sun H."/>
            <person name="Tritt A."/>
            <person name="Yoshinaga Y."/>
            <person name="Zwiers L.-H."/>
            <person name="Turgeon B."/>
            <person name="Goodwin S."/>
            <person name="Spatafora J."/>
            <person name="Crous P."/>
            <person name="Grigoriev I."/>
        </authorList>
    </citation>
    <scope>NUCLEOTIDE SEQUENCE [LARGE SCALE GENOMIC DNA]</scope>
    <source>
        <strain evidence="3">CBS 304.66</strain>
    </source>
</reference>
<keyword evidence="3" id="KW-1185">Reference proteome</keyword>
<evidence type="ECO:0000313" key="2">
    <source>
        <dbReference type="EMBL" id="KAF2262467.1"/>
    </source>
</evidence>
<evidence type="ECO:0000313" key="3">
    <source>
        <dbReference type="Proteomes" id="UP000800093"/>
    </source>
</evidence>
<feature type="region of interest" description="Disordered" evidence="1">
    <location>
        <begin position="1"/>
        <end position="20"/>
    </location>
</feature>
<gene>
    <name evidence="2" type="ORF">CC78DRAFT_618524</name>
</gene>
<protein>
    <submittedName>
        <fullName evidence="2">Uncharacterized protein</fullName>
    </submittedName>
</protein>
<feature type="compositionally biased region" description="Low complexity" evidence="1">
    <location>
        <begin position="1"/>
        <end position="14"/>
    </location>
</feature>
<evidence type="ECO:0000256" key="1">
    <source>
        <dbReference type="SAM" id="MobiDB-lite"/>
    </source>
</evidence>
<dbReference type="Proteomes" id="UP000800093">
    <property type="component" value="Unassembled WGS sequence"/>
</dbReference>
<dbReference type="OrthoDB" id="3797005at2759"/>
<name>A0A9P4N1L2_9PLEO</name>
<sequence>MQQNQLQTRQQIQQPRTDITTGHQVVEYNSIVRLQNSGIGRSDAPLTILRELATSADV</sequence>
<organism evidence="2 3">
    <name type="scientific">Lojkania enalia</name>
    <dbReference type="NCBI Taxonomy" id="147567"/>
    <lineage>
        <taxon>Eukaryota</taxon>
        <taxon>Fungi</taxon>
        <taxon>Dikarya</taxon>
        <taxon>Ascomycota</taxon>
        <taxon>Pezizomycotina</taxon>
        <taxon>Dothideomycetes</taxon>
        <taxon>Pleosporomycetidae</taxon>
        <taxon>Pleosporales</taxon>
        <taxon>Pleosporales incertae sedis</taxon>
        <taxon>Lojkania</taxon>
    </lineage>
</organism>
<accession>A0A9P4N1L2</accession>